<feature type="binding site" evidence="16">
    <location>
        <begin position="9"/>
        <end position="16"/>
    </location>
    <ligand>
        <name>ATP</name>
        <dbReference type="ChEBI" id="CHEBI:30616"/>
    </ligand>
</feature>
<dbReference type="HAMAP" id="MF_01274">
    <property type="entry name" value="Pantothen_kinase_3"/>
    <property type="match status" value="1"/>
</dbReference>
<dbReference type="NCBIfam" id="TIGR00671">
    <property type="entry name" value="baf"/>
    <property type="match status" value="1"/>
</dbReference>
<dbReference type="PANTHER" id="PTHR34265">
    <property type="entry name" value="TYPE III PANTOTHENATE KINASE"/>
    <property type="match status" value="1"/>
</dbReference>
<comment type="subunit">
    <text evidence="5 16">Homodimer.</text>
</comment>
<dbReference type="Proteomes" id="UP000297065">
    <property type="component" value="Chromosome"/>
</dbReference>
<evidence type="ECO:0000256" key="10">
    <source>
        <dbReference type="ARBA" id="ARBA00022777"/>
    </source>
</evidence>
<comment type="function">
    <text evidence="16">Catalyzes the phosphorylation of pantothenate (Pan), the first step in CoA biosynthesis.</text>
</comment>
<comment type="cofactor">
    <cofactor evidence="2">
        <name>K(+)</name>
        <dbReference type="ChEBI" id="CHEBI:29103"/>
    </cofactor>
</comment>
<dbReference type="PANTHER" id="PTHR34265:SF1">
    <property type="entry name" value="TYPE III PANTOTHENATE KINASE"/>
    <property type="match status" value="1"/>
</dbReference>
<keyword evidence="8 16" id="KW-0808">Transferase</keyword>
<comment type="subcellular location">
    <subcellularLocation>
        <location evidence="3 16">Cytoplasm</location>
    </subcellularLocation>
</comment>
<keyword evidence="12 16" id="KW-0630">Potassium</keyword>
<dbReference type="NCBIfam" id="NF009855">
    <property type="entry name" value="PRK13321.1"/>
    <property type="match status" value="1"/>
</dbReference>
<dbReference type="RefSeq" id="WP_136400947.1">
    <property type="nucleotide sequence ID" value="NZ_CP036295.1"/>
</dbReference>
<feature type="binding site" evidence="16">
    <location>
        <position position="134"/>
    </location>
    <ligand>
        <name>K(+)</name>
        <dbReference type="ChEBI" id="CHEBI:29103"/>
    </ligand>
</feature>
<dbReference type="UniPathway" id="UPA00241">
    <property type="reaction ID" value="UER00352"/>
</dbReference>
<sequence>MQPEILLFDIGNTSIKIGLGNERHVLTSYTLRTDTAQTADNFGLTLLTLLQHAGVVAAQLKACIVSSVAPGFDPLLREAVARYVGCPLQRVGKELPVPLENRYERPAEVGADRLVGAYAARRMYPEIPSLLVVDFGTAVTIDCVSGDAYMGGLIFPGPRTALTALSREAAKLPRVNLDVRADEPTPGRNTTTSIQHGLVFGFACMVEGLTQRLRRQMSGPVKVLGTGGFASSIARVSPVFDQVLPMLLLEGLRRLYYEERGAVEEERGAAD</sequence>
<feature type="binding site" evidence="16">
    <location>
        <position position="137"/>
    </location>
    <ligand>
        <name>ATP</name>
        <dbReference type="ChEBI" id="CHEBI:30616"/>
    </ligand>
</feature>
<keyword evidence="13 16" id="KW-0173">Coenzyme A biosynthesis</keyword>
<evidence type="ECO:0000313" key="18">
    <source>
        <dbReference type="Proteomes" id="UP000297065"/>
    </source>
</evidence>
<evidence type="ECO:0000256" key="3">
    <source>
        <dbReference type="ARBA" id="ARBA00004496"/>
    </source>
</evidence>
<keyword evidence="9 16" id="KW-0547">Nucleotide-binding</keyword>
<evidence type="ECO:0000256" key="6">
    <source>
        <dbReference type="ARBA" id="ARBA00012102"/>
    </source>
</evidence>
<comment type="catalytic activity">
    <reaction evidence="1 16">
        <text>(R)-pantothenate + ATP = (R)-4'-phosphopantothenate + ADP + H(+)</text>
        <dbReference type="Rhea" id="RHEA:16373"/>
        <dbReference type="ChEBI" id="CHEBI:10986"/>
        <dbReference type="ChEBI" id="CHEBI:15378"/>
        <dbReference type="ChEBI" id="CHEBI:29032"/>
        <dbReference type="ChEBI" id="CHEBI:30616"/>
        <dbReference type="ChEBI" id="CHEBI:456216"/>
        <dbReference type="EC" id="2.7.1.33"/>
    </reaction>
</comment>
<dbReference type="EMBL" id="CP036295">
    <property type="protein sequence ID" value="QCC86907.1"/>
    <property type="molecule type" value="Genomic_DNA"/>
</dbReference>
<evidence type="ECO:0000313" key="17">
    <source>
        <dbReference type="EMBL" id="QCC86907.1"/>
    </source>
</evidence>
<comment type="pathway">
    <text evidence="4 16">Cofactor biosynthesis; coenzyme A biosynthesis; CoA from (R)-pantothenate: step 1/5.</text>
</comment>
<evidence type="ECO:0000256" key="15">
    <source>
        <dbReference type="ARBA" id="ARBA00040883"/>
    </source>
</evidence>
<dbReference type="SUPFAM" id="SSF53067">
    <property type="entry name" value="Actin-like ATPase domain"/>
    <property type="match status" value="2"/>
</dbReference>
<dbReference type="GO" id="GO:0005524">
    <property type="term" value="F:ATP binding"/>
    <property type="evidence" value="ECO:0007669"/>
    <property type="project" value="UniProtKB-UniRule"/>
</dbReference>
<keyword evidence="10 16" id="KW-0418">Kinase</keyword>
<evidence type="ECO:0000256" key="5">
    <source>
        <dbReference type="ARBA" id="ARBA00011738"/>
    </source>
</evidence>
<dbReference type="InterPro" id="IPR043129">
    <property type="entry name" value="ATPase_NBD"/>
</dbReference>
<evidence type="ECO:0000256" key="13">
    <source>
        <dbReference type="ARBA" id="ARBA00022993"/>
    </source>
</evidence>
<evidence type="ECO:0000256" key="12">
    <source>
        <dbReference type="ARBA" id="ARBA00022958"/>
    </source>
</evidence>
<evidence type="ECO:0000256" key="16">
    <source>
        <dbReference type="HAMAP-Rule" id="MF_01274"/>
    </source>
</evidence>
<feature type="active site" description="Proton acceptor" evidence="16">
    <location>
        <position position="112"/>
    </location>
</feature>
<dbReference type="EC" id="2.7.1.33" evidence="6 16"/>
<dbReference type="OrthoDB" id="9804707at2"/>
<accession>A0A4P7UM03</accession>
<evidence type="ECO:0000256" key="2">
    <source>
        <dbReference type="ARBA" id="ARBA00001958"/>
    </source>
</evidence>
<comment type="similarity">
    <text evidence="14 16">Belongs to the type III pantothenate kinase family.</text>
</comment>
<keyword evidence="7 16" id="KW-0963">Cytoplasm</keyword>
<dbReference type="CDD" id="cd24015">
    <property type="entry name" value="ASKHA_NBD_PanK-III"/>
    <property type="match status" value="1"/>
</dbReference>
<dbReference type="GO" id="GO:0005737">
    <property type="term" value="C:cytoplasm"/>
    <property type="evidence" value="ECO:0007669"/>
    <property type="project" value="UniProtKB-SubCell"/>
</dbReference>
<dbReference type="GO" id="GO:0004594">
    <property type="term" value="F:pantothenate kinase activity"/>
    <property type="evidence" value="ECO:0007669"/>
    <property type="project" value="UniProtKB-UniRule"/>
</dbReference>
<proteinExistence type="inferred from homology"/>
<name>A0A4P7UM03_DESDE</name>
<evidence type="ECO:0000256" key="7">
    <source>
        <dbReference type="ARBA" id="ARBA00022490"/>
    </source>
</evidence>
<dbReference type="Pfam" id="PF03309">
    <property type="entry name" value="Pan_kinase"/>
    <property type="match status" value="1"/>
</dbReference>
<gene>
    <name evidence="16" type="primary">coaX</name>
    <name evidence="17" type="ORF">DDIC_13675</name>
</gene>
<feature type="binding site" evidence="16">
    <location>
        <position position="103"/>
    </location>
    <ligand>
        <name>substrate</name>
    </ligand>
</feature>
<dbReference type="GO" id="GO:0046872">
    <property type="term" value="F:metal ion binding"/>
    <property type="evidence" value="ECO:0007669"/>
    <property type="project" value="UniProtKB-KW"/>
</dbReference>
<evidence type="ECO:0000256" key="8">
    <source>
        <dbReference type="ARBA" id="ARBA00022679"/>
    </source>
</evidence>
<feature type="binding site" evidence="16">
    <location>
        <position position="190"/>
    </location>
    <ligand>
        <name>substrate</name>
    </ligand>
</feature>
<comment type="cofactor">
    <cofactor evidence="16">
        <name>NH4(+)</name>
        <dbReference type="ChEBI" id="CHEBI:28938"/>
    </cofactor>
    <cofactor evidence="16">
        <name>K(+)</name>
        <dbReference type="ChEBI" id="CHEBI:29103"/>
    </cofactor>
    <text evidence="16">A monovalent cation. Ammonium or potassium.</text>
</comment>
<evidence type="ECO:0000256" key="14">
    <source>
        <dbReference type="ARBA" id="ARBA00038036"/>
    </source>
</evidence>
<feature type="binding site" evidence="16">
    <location>
        <begin position="110"/>
        <end position="113"/>
    </location>
    <ligand>
        <name>substrate</name>
    </ligand>
</feature>
<evidence type="ECO:0000256" key="11">
    <source>
        <dbReference type="ARBA" id="ARBA00022840"/>
    </source>
</evidence>
<keyword evidence="16" id="KW-0479">Metal-binding</keyword>
<dbReference type="GO" id="GO:0015937">
    <property type="term" value="P:coenzyme A biosynthetic process"/>
    <property type="evidence" value="ECO:0007669"/>
    <property type="project" value="UniProtKB-UniRule"/>
</dbReference>
<protein>
    <recommendedName>
        <fullName evidence="15 16">Type III pantothenate kinase</fullName>
        <ecNumber evidence="6 16">2.7.1.33</ecNumber>
    </recommendedName>
    <alternativeName>
        <fullName evidence="16">PanK-III</fullName>
    </alternativeName>
    <alternativeName>
        <fullName evidence="16">Pantothenic acid kinase</fullName>
    </alternativeName>
</protein>
<dbReference type="AlphaFoldDB" id="A0A4P7UM03"/>
<dbReference type="InterPro" id="IPR004619">
    <property type="entry name" value="Type_III_PanK"/>
</dbReference>
<evidence type="ECO:0000256" key="9">
    <source>
        <dbReference type="ARBA" id="ARBA00022741"/>
    </source>
</evidence>
<keyword evidence="11 16" id="KW-0067">ATP-binding</keyword>
<organism evidence="17 18">
    <name type="scientific">Desulfovibrio desulfuricans</name>
    <dbReference type="NCBI Taxonomy" id="876"/>
    <lineage>
        <taxon>Bacteria</taxon>
        <taxon>Pseudomonadati</taxon>
        <taxon>Thermodesulfobacteriota</taxon>
        <taxon>Desulfovibrionia</taxon>
        <taxon>Desulfovibrionales</taxon>
        <taxon>Desulfovibrionaceae</taxon>
        <taxon>Desulfovibrio</taxon>
    </lineage>
</organism>
<reference evidence="17 18" key="1">
    <citation type="submission" date="2019-02" db="EMBL/GenBank/DDBJ databases">
        <title>Complete Genome Sequence of Desulfovibrio desulfuricans IC1, a Sulfonate Utilizing Anaerobe.</title>
        <authorList>
            <person name="Day L.A."/>
            <person name="De Leon K.B."/>
            <person name="Wall J.D."/>
        </authorList>
    </citation>
    <scope>NUCLEOTIDE SEQUENCE [LARGE SCALE GENOMIC DNA]</scope>
    <source>
        <strain evidence="17 18">IC1</strain>
    </source>
</reference>
<dbReference type="Gene3D" id="3.30.420.40">
    <property type="match status" value="2"/>
</dbReference>
<evidence type="ECO:0000256" key="1">
    <source>
        <dbReference type="ARBA" id="ARBA00001206"/>
    </source>
</evidence>
<evidence type="ECO:0000256" key="4">
    <source>
        <dbReference type="ARBA" id="ARBA00005225"/>
    </source>
</evidence>